<dbReference type="PROSITE" id="PS00197">
    <property type="entry name" value="2FE2S_FER_1"/>
    <property type="match status" value="1"/>
</dbReference>
<gene>
    <name evidence="7" type="primary">cdhC1</name>
    <name evidence="7" type="ORF">VPARA_35970</name>
</gene>
<dbReference type="Pfam" id="PF00111">
    <property type="entry name" value="Fer2"/>
    <property type="match status" value="1"/>
</dbReference>
<evidence type="ECO:0000313" key="8">
    <source>
        <dbReference type="Proteomes" id="UP000035170"/>
    </source>
</evidence>
<keyword evidence="8" id="KW-1185">Reference proteome</keyword>
<dbReference type="EMBL" id="JZWI01000018">
    <property type="protein sequence ID" value="KLN55245.1"/>
    <property type="molecule type" value="Genomic_DNA"/>
</dbReference>
<evidence type="ECO:0000256" key="5">
    <source>
        <dbReference type="ARBA" id="ARBA00023014"/>
    </source>
</evidence>
<evidence type="ECO:0000259" key="6">
    <source>
        <dbReference type="PROSITE" id="PS51085"/>
    </source>
</evidence>
<dbReference type="InterPro" id="IPR002888">
    <property type="entry name" value="2Fe-2S-bd"/>
</dbReference>
<dbReference type="PATRIC" id="fig|34073.19.peg.3685"/>
<dbReference type="SUPFAM" id="SSF47741">
    <property type="entry name" value="CO dehydrogenase ISP C-domain like"/>
    <property type="match status" value="1"/>
</dbReference>
<comment type="caution">
    <text evidence="7">The sequence shown here is derived from an EMBL/GenBank/DDBJ whole genome shotgun (WGS) entry which is preliminary data.</text>
</comment>
<keyword evidence="2" id="KW-0479">Metal-binding</keyword>
<keyword evidence="4" id="KW-0408">Iron</keyword>
<dbReference type="InterPro" id="IPR036884">
    <property type="entry name" value="2Fe-2S-bd_dom_sf"/>
</dbReference>
<dbReference type="GO" id="GO:0046872">
    <property type="term" value="F:metal ion binding"/>
    <property type="evidence" value="ECO:0007669"/>
    <property type="project" value="UniProtKB-KW"/>
</dbReference>
<name>A0A0H2ME58_VARPD</name>
<dbReference type="RefSeq" id="WP_047785482.1">
    <property type="nucleotide sequence ID" value="NZ_JZWI01000018.1"/>
</dbReference>
<dbReference type="EC" id="1.17.5.2" evidence="7"/>
<dbReference type="Gene3D" id="3.10.20.30">
    <property type="match status" value="1"/>
</dbReference>
<evidence type="ECO:0000256" key="2">
    <source>
        <dbReference type="ARBA" id="ARBA00022723"/>
    </source>
</evidence>
<dbReference type="GO" id="GO:0051537">
    <property type="term" value="F:2 iron, 2 sulfur cluster binding"/>
    <property type="evidence" value="ECO:0007669"/>
    <property type="project" value="UniProtKB-KW"/>
</dbReference>
<reference evidence="7 8" key="1">
    <citation type="submission" date="2015-03" db="EMBL/GenBank/DDBJ databases">
        <title>Genome sequence of Variovorax paradoxus TBEA6.</title>
        <authorList>
            <person name="Poehlein A."/>
            <person name="Schuldes J."/>
            <person name="Wuebbeler J.H."/>
            <person name="Hiessl S."/>
            <person name="Steinbuechel A."/>
            <person name="Daniel R."/>
        </authorList>
    </citation>
    <scope>NUCLEOTIDE SEQUENCE [LARGE SCALE GENOMIC DNA]</scope>
    <source>
        <strain evidence="7 8">TBEA6</strain>
    </source>
</reference>
<proteinExistence type="predicted"/>
<dbReference type="PANTHER" id="PTHR44379:SF8">
    <property type="entry name" value="XANTHINE DEHYDROGENASE IRON-SULFUR-BINDING SUBUNIT XDHC-RELATED"/>
    <property type="match status" value="1"/>
</dbReference>
<dbReference type="InterPro" id="IPR001041">
    <property type="entry name" value="2Fe-2S_ferredoxin-type"/>
</dbReference>
<evidence type="ECO:0000313" key="7">
    <source>
        <dbReference type="EMBL" id="KLN55245.1"/>
    </source>
</evidence>
<dbReference type="Proteomes" id="UP000035170">
    <property type="component" value="Unassembled WGS sequence"/>
</dbReference>
<dbReference type="GO" id="GO:0034875">
    <property type="term" value="F:caffeine oxidase activity"/>
    <property type="evidence" value="ECO:0007669"/>
    <property type="project" value="UniProtKB-EC"/>
</dbReference>
<keyword evidence="5" id="KW-0411">Iron-sulfur</keyword>
<feature type="domain" description="2Fe-2S ferredoxin-type" evidence="6">
    <location>
        <begin position="14"/>
        <end position="90"/>
    </location>
</feature>
<dbReference type="PANTHER" id="PTHR44379">
    <property type="entry name" value="OXIDOREDUCTASE WITH IRON-SULFUR SUBUNIT"/>
    <property type="match status" value="1"/>
</dbReference>
<evidence type="ECO:0000256" key="1">
    <source>
        <dbReference type="ARBA" id="ARBA00022714"/>
    </source>
</evidence>
<keyword evidence="1" id="KW-0001">2Fe-2S</keyword>
<dbReference type="PROSITE" id="PS51085">
    <property type="entry name" value="2FE2S_FER_2"/>
    <property type="match status" value="1"/>
</dbReference>
<dbReference type="InterPro" id="IPR036010">
    <property type="entry name" value="2Fe-2S_ferredoxin-like_sf"/>
</dbReference>
<evidence type="ECO:0000256" key="3">
    <source>
        <dbReference type="ARBA" id="ARBA00023002"/>
    </source>
</evidence>
<dbReference type="AlphaFoldDB" id="A0A0H2ME58"/>
<dbReference type="SUPFAM" id="SSF54292">
    <property type="entry name" value="2Fe-2S ferredoxin-like"/>
    <property type="match status" value="1"/>
</dbReference>
<dbReference type="CDD" id="cd00207">
    <property type="entry name" value="fer2"/>
    <property type="match status" value="1"/>
</dbReference>
<dbReference type="InterPro" id="IPR051452">
    <property type="entry name" value="Diverse_Oxidoreductases"/>
</dbReference>
<sequence>MTLANLEFPVVRDARITLDVNSRAYAMTVEPRTHLADALRDQCGLTATHLGCEHGVCGACTVEVDGAPQRACLQSATRFAGKRVRTLEDFDDDAVMAQLRDAFSAEHALQCGYCTPGMLMTARDIVLRLPQADEQRIREELAGNLCRCTGYAGIVKAIQRVLSERAGAAASEEVGHAT</sequence>
<evidence type="ECO:0000256" key="4">
    <source>
        <dbReference type="ARBA" id="ARBA00023004"/>
    </source>
</evidence>
<dbReference type="InterPro" id="IPR006058">
    <property type="entry name" value="2Fe2S_fd_BS"/>
</dbReference>
<dbReference type="Gene3D" id="1.10.150.120">
    <property type="entry name" value="[2Fe-2S]-binding domain"/>
    <property type="match status" value="1"/>
</dbReference>
<accession>A0A0H2ME58</accession>
<protein>
    <submittedName>
        <fullName evidence="7">Caffeine dehydrogenase subunit gamma</fullName>
        <ecNumber evidence="7">1.17.5.2</ecNumber>
    </submittedName>
</protein>
<organism evidence="7 8">
    <name type="scientific">Variovorax paradoxus</name>
    <dbReference type="NCBI Taxonomy" id="34073"/>
    <lineage>
        <taxon>Bacteria</taxon>
        <taxon>Pseudomonadati</taxon>
        <taxon>Pseudomonadota</taxon>
        <taxon>Betaproteobacteria</taxon>
        <taxon>Burkholderiales</taxon>
        <taxon>Comamonadaceae</taxon>
        <taxon>Variovorax</taxon>
    </lineage>
</organism>
<dbReference type="Pfam" id="PF01799">
    <property type="entry name" value="Fer2_2"/>
    <property type="match status" value="1"/>
</dbReference>
<keyword evidence="3 7" id="KW-0560">Oxidoreductase</keyword>
<dbReference type="InterPro" id="IPR012675">
    <property type="entry name" value="Beta-grasp_dom_sf"/>
</dbReference>